<dbReference type="InterPro" id="IPR028565">
    <property type="entry name" value="MHD"/>
</dbReference>
<dbReference type="PROSITE" id="PS51072">
    <property type="entry name" value="MHD"/>
    <property type="match status" value="1"/>
</dbReference>
<feature type="domain" description="MHD" evidence="6">
    <location>
        <begin position="158"/>
        <end position="401"/>
    </location>
</feature>
<dbReference type="CDD" id="cd09252">
    <property type="entry name" value="AP-3_Mu3_Cterm"/>
    <property type="match status" value="1"/>
</dbReference>
<dbReference type="GO" id="GO:0016192">
    <property type="term" value="P:vesicle-mediated transport"/>
    <property type="evidence" value="ECO:0007669"/>
    <property type="project" value="InterPro"/>
</dbReference>
<dbReference type="SUPFAM" id="SSF49447">
    <property type="entry name" value="Second domain of Mu2 adaptin subunit (ap50) of ap2 adaptor"/>
    <property type="match status" value="1"/>
</dbReference>
<dbReference type="PIRSF" id="PIRSF005992">
    <property type="entry name" value="Clathrin_mu"/>
    <property type="match status" value="1"/>
</dbReference>
<dbReference type="EMBL" id="JAHDYR010000069">
    <property type="protein sequence ID" value="KAG9389433.1"/>
    <property type="molecule type" value="Genomic_DNA"/>
</dbReference>
<evidence type="ECO:0000259" key="6">
    <source>
        <dbReference type="PROSITE" id="PS51072"/>
    </source>
</evidence>
<comment type="subcellular location">
    <subcellularLocation>
        <location evidence="1">Endomembrane system</location>
    </subcellularLocation>
</comment>
<dbReference type="CDD" id="cd14837">
    <property type="entry name" value="AP3_Mu_N"/>
    <property type="match status" value="1"/>
</dbReference>
<evidence type="ECO:0000313" key="7">
    <source>
        <dbReference type="EMBL" id="KAG9389433.1"/>
    </source>
</evidence>
<evidence type="ECO:0000256" key="1">
    <source>
        <dbReference type="ARBA" id="ARBA00004308"/>
    </source>
</evidence>
<evidence type="ECO:0000313" key="8">
    <source>
        <dbReference type="Proteomes" id="UP000717585"/>
    </source>
</evidence>
<organism evidence="7 8">
    <name type="scientific">Carpediemonas membranifera</name>
    <dbReference type="NCBI Taxonomy" id="201153"/>
    <lineage>
        <taxon>Eukaryota</taxon>
        <taxon>Metamonada</taxon>
        <taxon>Carpediemonas-like organisms</taxon>
        <taxon>Carpediemonas</taxon>
    </lineage>
</organism>
<dbReference type="PANTHER" id="PTHR10529">
    <property type="entry name" value="AP COMPLEX SUBUNIT MU"/>
    <property type="match status" value="1"/>
</dbReference>
<dbReference type="AlphaFoldDB" id="A0A8J6AVR0"/>
<keyword evidence="3 5" id="KW-0653">Protein transport</keyword>
<evidence type="ECO:0000256" key="5">
    <source>
        <dbReference type="PIRNR" id="PIRNR005992"/>
    </source>
</evidence>
<keyword evidence="2 5" id="KW-0813">Transport</keyword>
<sequence length="402" mass="43935">MSSLSISVLNASGKVVMHRGVVPLSICDQSFKALIDSGKPIPPLTEIESYFVAHIRRHDMFFLAIFGQEQSALLITEFLDRLVTIFDAFLGGVTEERISQKSHVIYQVVDEVLDGSLPMNTELNILKALIPTNTETSALPSESMSAISWRQNGVVHQSNEITFDVVEKLDVIVDANGMTAHSIVNGEILVNSKLSGMPDITISFDDPDILDNGKTNAASFHPCVRYRRFDENKTLSFVPPDGKFVLTSYMTTAHRQRMLPLYVKPVFGMGSSAGRCDISVGTKQALPLEDVVLTVPLPKGVAVTLVKPSVGTYKTDMASNTIVWTIGRILQTSKSVPSISIKMEATGSEPVTTKPVISVAFSIPNLSLSGLKIRRLDMSGETYKMFKGVKSMCKSGVVQFRT</sequence>
<dbReference type="PRINTS" id="PR00314">
    <property type="entry name" value="CLATHRINADPT"/>
</dbReference>
<dbReference type="GO" id="GO:0012505">
    <property type="term" value="C:endomembrane system"/>
    <property type="evidence" value="ECO:0007669"/>
    <property type="project" value="UniProtKB-SubCell"/>
</dbReference>
<accession>A0A8J6AVR0</accession>
<keyword evidence="4" id="KW-0472">Membrane</keyword>
<gene>
    <name evidence="7" type="ORF">J8273_8725</name>
</gene>
<dbReference type="GO" id="GO:0030131">
    <property type="term" value="C:clathrin adaptor complex"/>
    <property type="evidence" value="ECO:0007669"/>
    <property type="project" value="UniProtKB-UniRule"/>
</dbReference>
<comment type="caution">
    <text evidence="7">The sequence shown here is derived from an EMBL/GenBank/DDBJ whole genome shotgun (WGS) entry which is preliminary data.</text>
</comment>
<dbReference type="Proteomes" id="UP000717585">
    <property type="component" value="Unassembled WGS sequence"/>
</dbReference>
<dbReference type="SUPFAM" id="SSF64356">
    <property type="entry name" value="SNARE-like"/>
    <property type="match status" value="1"/>
</dbReference>
<keyword evidence="8" id="KW-1185">Reference proteome</keyword>
<name>A0A8J6AVR0_9EUKA</name>
<comment type="similarity">
    <text evidence="5">Belongs to the adaptor complexes medium subunit family.</text>
</comment>
<evidence type="ECO:0000256" key="2">
    <source>
        <dbReference type="ARBA" id="ARBA00022448"/>
    </source>
</evidence>
<dbReference type="Gene3D" id="3.30.450.60">
    <property type="match status" value="1"/>
</dbReference>
<reference evidence="7" key="1">
    <citation type="submission" date="2021-05" db="EMBL/GenBank/DDBJ databases">
        <title>A free-living protist that lacks canonical eukaryotic 1 DNA replication and segregation systems.</title>
        <authorList>
            <person name="Salas-Leiva D.E."/>
            <person name="Tromer E.C."/>
            <person name="Curtis B.A."/>
            <person name="Jerlstrom-Hultqvist J."/>
            <person name="Kolisko M."/>
            <person name="Yi Z."/>
            <person name="Salas-Leiva J.S."/>
            <person name="Gallot-Lavallee L."/>
            <person name="Kops G.J.P.L."/>
            <person name="Archibald J.M."/>
            <person name="Simpson A.G.B."/>
            <person name="Roger A.J."/>
        </authorList>
    </citation>
    <scope>NUCLEOTIDE SEQUENCE</scope>
    <source>
        <strain evidence="7">BICM</strain>
    </source>
</reference>
<dbReference type="GO" id="GO:0006886">
    <property type="term" value="P:intracellular protein transport"/>
    <property type="evidence" value="ECO:0007669"/>
    <property type="project" value="UniProtKB-UniRule"/>
</dbReference>
<dbReference type="Pfam" id="PF00928">
    <property type="entry name" value="Adap_comp_sub"/>
    <property type="match status" value="1"/>
</dbReference>
<dbReference type="OrthoDB" id="870at2759"/>
<dbReference type="Gene3D" id="2.60.40.1170">
    <property type="entry name" value="Mu homology domain, subdomain B"/>
    <property type="match status" value="2"/>
</dbReference>
<protein>
    <submittedName>
        <fullName evidence="7">Adaptor Protein Complex 3 subunit, mu (AP3M)</fullName>
    </submittedName>
</protein>
<evidence type="ECO:0000256" key="3">
    <source>
        <dbReference type="ARBA" id="ARBA00022927"/>
    </source>
</evidence>
<dbReference type="InterPro" id="IPR050431">
    <property type="entry name" value="Adaptor_comp_med_subunit"/>
</dbReference>
<dbReference type="InterPro" id="IPR036168">
    <property type="entry name" value="AP2_Mu_C_sf"/>
</dbReference>
<proteinExistence type="inferred from homology"/>
<dbReference type="InterPro" id="IPR011012">
    <property type="entry name" value="Longin-like_dom_sf"/>
</dbReference>
<evidence type="ECO:0000256" key="4">
    <source>
        <dbReference type="ARBA" id="ARBA00023136"/>
    </source>
</evidence>
<dbReference type="InterPro" id="IPR001392">
    <property type="entry name" value="Clathrin_mu"/>
</dbReference>